<dbReference type="AlphaFoldDB" id="A0A6B9Z7J3"/>
<name>A0A6B9Z7J3_9BACT</name>
<accession>A0A6B9Z7J3</accession>
<protein>
    <submittedName>
        <fullName evidence="1">Uncharacterized protein</fullName>
    </submittedName>
</protein>
<reference evidence="1 2" key="1">
    <citation type="submission" date="2020-01" db="EMBL/GenBank/DDBJ databases">
        <title>Complete genome sequence of Chitinophaga sp. H33E-04 isolated from quinoa roots.</title>
        <authorList>
            <person name="Weon H.-Y."/>
            <person name="Lee S.A."/>
        </authorList>
    </citation>
    <scope>NUCLEOTIDE SEQUENCE [LARGE SCALE GENOMIC DNA]</scope>
    <source>
        <strain evidence="1 2">H33E-04</strain>
    </source>
</reference>
<evidence type="ECO:0000313" key="2">
    <source>
        <dbReference type="Proteomes" id="UP000476411"/>
    </source>
</evidence>
<dbReference type="RefSeq" id="WP_162329907.1">
    <property type="nucleotide sequence ID" value="NZ_CP048113.1"/>
</dbReference>
<keyword evidence="2" id="KW-1185">Reference proteome</keyword>
<sequence length="220" mass="24601">MKKCNNFAPSAQAAVLKLFPIQMFTRSAFRNSGVLILLIMCSLYAWGQQPAQSTCQVQIDEYIIPLLWDFTGIKPKIPLEEDVEIVDPNQWRYFYSANIIEAPQYTITPEVDFEGSKKDVQKITKYSFNYVVEIARKDMKDAPKIITEVFKKIDAQLPFLKNTSLVIGERKRISSDCGICSVSVARPRSVGGTANEIEINIDLTPQASAAASKAADKPKS</sequence>
<gene>
    <name evidence="1" type="ORF">GWR21_00905</name>
</gene>
<dbReference type="KEGG" id="chih:GWR21_00905"/>
<organism evidence="1 2">
    <name type="scientific">Chitinophaga agri</name>
    <dbReference type="NCBI Taxonomy" id="2703787"/>
    <lineage>
        <taxon>Bacteria</taxon>
        <taxon>Pseudomonadati</taxon>
        <taxon>Bacteroidota</taxon>
        <taxon>Chitinophagia</taxon>
        <taxon>Chitinophagales</taxon>
        <taxon>Chitinophagaceae</taxon>
        <taxon>Chitinophaga</taxon>
    </lineage>
</organism>
<dbReference type="Proteomes" id="UP000476411">
    <property type="component" value="Chromosome"/>
</dbReference>
<evidence type="ECO:0000313" key="1">
    <source>
        <dbReference type="EMBL" id="QHS58202.1"/>
    </source>
</evidence>
<proteinExistence type="predicted"/>
<dbReference type="EMBL" id="CP048113">
    <property type="protein sequence ID" value="QHS58202.1"/>
    <property type="molecule type" value="Genomic_DNA"/>
</dbReference>